<name>A0AAV3P5K4_LITER</name>
<dbReference type="InterPro" id="IPR025724">
    <property type="entry name" value="GAG-pre-integrase_dom"/>
</dbReference>
<dbReference type="Pfam" id="PF22936">
    <property type="entry name" value="Pol_BBD"/>
    <property type="match status" value="1"/>
</dbReference>
<dbReference type="Proteomes" id="UP001454036">
    <property type="component" value="Unassembled WGS sequence"/>
</dbReference>
<dbReference type="AlphaFoldDB" id="A0AAV3P5K4"/>
<sequence>MIVEGKGTVQITLNEVTYGVGNVYFVPALKNNLLSVGQLQEKGLSVVFKGDICTLYHPMRGKMAQTKMRANRMFTLISEKPNGDDEKCLQTTVPEITKLWHERYGHLSYKGLNTLQDKTMVIGLPKFKAEAFTCVDCLNGRQTRNAIPKQATWRANNILELIHSDLCGPISPTSNSGKRYVMSFIDDFSRKAWVYLLANKSDALECFKQFACKVENERNASLKCLRTDRGGEYTSSAFNEYCRNKGIKR</sequence>
<keyword evidence="1" id="KW-0378">Hydrolase</keyword>
<dbReference type="GO" id="GO:0015074">
    <property type="term" value="P:DNA integration"/>
    <property type="evidence" value="ECO:0007669"/>
    <property type="project" value="InterPro"/>
</dbReference>
<evidence type="ECO:0000256" key="1">
    <source>
        <dbReference type="ARBA" id="ARBA00022670"/>
    </source>
</evidence>
<organism evidence="3 4">
    <name type="scientific">Lithospermum erythrorhizon</name>
    <name type="common">Purple gromwell</name>
    <name type="synonym">Lithospermum officinale var. erythrorhizon</name>
    <dbReference type="NCBI Taxonomy" id="34254"/>
    <lineage>
        <taxon>Eukaryota</taxon>
        <taxon>Viridiplantae</taxon>
        <taxon>Streptophyta</taxon>
        <taxon>Embryophyta</taxon>
        <taxon>Tracheophyta</taxon>
        <taxon>Spermatophyta</taxon>
        <taxon>Magnoliopsida</taxon>
        <taxon>eudicotyledons</taxon>
        <taxon>Gunneridae</taxon>
        <taxon>Pentapetalae</taxon>
        <taxon>asterids</taxon>
        <taxon>lamiids</taxon>
        <taxon>Boraginales</taxon>
        <taxon>Boraginaceae</taxon>
        <taxon>Boraginoideae</taxon>
        <taxon>Lithospermeae</taxon>
        <taxon>Lithospermum</taxon>
    </lineage>
</organism>
<gene>
    <name evidence="3" type="ORF">LIER_42865</name>
</gene>
<dbReference type="Pfam" id="PF00665">
    <property type="entry name" value="rve"/>
    <property type="match status" value="1"/>
</dbReference>
<dbReference type="GO" id="GO:0003676">
    <property type="term" value="F:nucleic acid binding"/>
    <property type="evidence" value="ECO:0007669"/>
    <property type="project" value="InterPro"/>
</dbReference>
<dbReference type="EMBL" id="BAABME010031380">
    <property type="protein sequence ID" value="GAA0145520.1"/>
    <property type="molecule type" value="Genomic_DNA"/>
</dbReference>
<reference evidence="3 4" key="1">
    <citation type="submission" date="2024-01" db="EMBL/GenBank/DDBJ databases">
        <title>The complete chloroplast genome sequence of Lithospermum erythrorhizon: insights into the phylogenetic relationship among Boraginaceae species and the maternal lineages of purple gromwells.</title>
        <authorList>
            <person name="Okada T."/>
            <person name="Watanabe K."/>
        </authorList>
    </citation>
    <scope>NUCLEOTIDE SEQUENCE [LARGE SCALE GENOMIC DNA]</scope>
</reference>
<evidence type="ECO:0000259" key="2">
    <source>
        <dbReference type="PROSITE" id="PS50994"/>
    </source>
</evidence>
<dbReference type="PANTHER" id="PTHR42648">
    <property type="entry name" value="TRANSPOSASE, PUTATIVE-RELATED"/>
    <property type="match status" value="1"/>
</dbReference>
<dbReference type="PROSITE" id="PS50994">
    <property type="entry name" value="INTEGRASE"/>
    <property type="match status" value="1"/>
</dbReference>
<keyword evidence="4" id="KW-1185">Reference proteome</keyword>
<dbReference type="InterPro" id="IPR012337">
    <property type="entry name" value="RNaseH-like_sf"/>
</dbReference>
<evidence type="ECO:0000313" key="4">
    <source>
        <dbReference type="Proteomes" id="UP001454036"/>
    </source>
</evidence>
<accession>A0AAV3P5K4</accession>
<dbReference type="Gene3D" id="3.30.420.10">
    <property type="entry name" value="Ribonuclease H-like superfamily/Ribonuclease H"/>
    <property type="match status" value="1"/>
</dbReference>
<comment type="caution">
    <text evidence="3">The sequence shown here is derived from an EMBL/GenBank/DDBJ whole genome shotgun (WGS) entry which is preliminary data.</text>
</comment>
<dbReference type="SUPFAM" id="SSF53098">
    <property type="entry name" value="Ribonuclease H-like"/>
    <property type="match status" value="1"/>
</dbReference>
<dbReference type="GO" id="GO:0006508">
    <property type="term" value="P:proteolysis"/>
    <property type="evidence" value="ECO:0007669"/>
    <property type="project" value="UniProtKB-KW"/>
</dbReference>
<dbReference type="InterPro" id="IPR054722">
    <property type="entry name" value="PolX-like_BBD"/>
</dbReference>
<keyword evidence="1" id="KW-0645">Protease</keyword>
<protein>
    <recommendedName>
        <fullName evidence="2">Integrase catalytic domain-containing protein</fullName>
    </recommendedName>
</protein>
<feature type="domain" description="Integrase catalytic" evidence="2">
    <location>
        <begin position="144"/>
        <end position="249"/>
    </location>
</feature>
<dbReference type="Pfam" id="PF13976">
    <property type="entry name" value="gag_pre-integrs"/>
    <property type="match status" value="1"/>
</dbReference>
<dbReference type="GO" id="GO:0008233">
    <property type="term" value="F:peptidase activity"/>
    <property type="evidence" value="ECO:0007669"/>
    <property type="project" value="UniProtKB-KW"/>
</dbReference>
<dbReference type="InterPro" id="IPR001584">
    <property type="entry name" value="Integrase_cat-core"/>
</dbReference>
<evidence type="ECO:0000313" key="3">
    <source>
        <dbReference type="EMBL" id="GAA0145520.1"/>
    </source>
</evidence>
<proteinExistence type="predicted"/>
<dbReference type="PANTHER" id="PTHR42648:SF18">
    <property type="entry name" value="RETROTRANSPOSON, UNCLASSIFIED-LIKE PROTEIN"/>
    <property type="match status" value="1"/>
</dbReference>
<dbReference type="InterPro" id="IPR036397">
    <property type="entry name" value="RNaseH_sf"/>
</dbReference>
<dbReference type="InterPro" id="IPR039537">
    <property type="entry name" value="Retrotran_Ty1/copia-like"/>
</dbReference>